<accession>A0AAU7W3A0</accession>
<dbReference type="EMBL" id="CP158357">
    <property type="protein sequence ID" value="XBX80442.1"/>
    <property type="molecule type" value="Genomic_DNA"/>
</dbReference>
<sequence length="147" mass="16398">MESRDMNAWPSAEISRIATTDDLHIAPFRADDVTYGTPTWIWSVVVDGRLFVRAWNGTRSRWYASAMRQRSGRIIAAGSTFEVDFAPAEPALEEQIDAAYREKYAGSEYLPPMLADGPRAATVEIAPAATEHDRASRNGVRRARPSR</sequence>
<name>A0AAU7W3A0_9MICO</name>
<dbReference type="Pfam" id="PF10012">
    <property type="entry name" value="DUF2255"/>
    <property type="match status" value="1"/>
</dbReference>
<dbReference type="AlphaFoldDB" id="A0AAU7W3A0"/>
<protein>
    <submittedName>
        <fullName evidence="2">DUF2255 family protein</fullName>
    </submittedName>
</protein>
<evidence type="ECO:0000256" key="1">
    <source>
        <dbReference type="SAM" id="MobiDB-lite"/>
    </source>
</evidence>
<evidence type="ECO:0000313" key="2">
    <source>
        <dbReference type="EMBL" id="XBX80442.1"/>
    </source>
</evidence>
<reference evidence="2" key="1">
    <citation type="submission" date="2024-06" db="EMBL/GenBank/DDBJ databases">
        <title>Draft genome sequence of Microbacterium sp. strain A8/3-1, isolated from Oxytropis tragacanthoides Fisch. ex DC. Root nodules in the Altai region of Russia.</title>
        <authorList>
            <person name="Sazanova A."/>
            <person name="Guro P."/>
            <person name="Kuznetsova I."/>
            <person name="Belimov A."/>
            <person name="Safronova V."/>
        </authorList>
    </citation>
    <scope>NUCLEOTIDE SEQUENCE</scope>
    <source>
        <strain evidence="2">A8/3-1</strain>
    </source>
</reference>
<organism evidence="2">
    <name type="scientific">Microbacterium sp. A8/3-1</name>
    <dbReference type="NCBI Taxonomy" id="3160749"/>
    <lineage>
        <taxon>Bacteria</taxon>
        <taxon>Bacillati</taxon>
        <taxon>Actinomycetota</taxon>
        <taxon>Actinomycetes</taxon>
        <taxon>Micrococcales</taxon>
        <taxon>Microbacteriaceae</taxon>
        <taxon>Microbacterium</taxon>
    </lineage>
</organism>
<feature type="region of interest" description="Disordered" evidence="1">
    <location>
        <begin position="126"/>
        <end position="147"/>
    </location>
</feature>
<gene>
    <name evidence="2" type="ORF">ABS642_10220</name>
</gene>
<dbReference type="RefSeq" id="WP_350353244.1">
    <property type="nucleotide sequence ID" value="NZ_CP158357.1"/>
</dbReference>
<dbReference type="InterPro" id="IPR016888">
    <property type="entry name" value="UCP028498"/>
</dbReference>
<proteinExistence type="predicted"/>
<dbReference type="PIRSF" id="PIRSF028498">
    <property type="entry name" value="UCP028498"/>
    <property type="match status" value="1"/>
</dbReference>